<dbReference type="InterPro" id="IPR013216">
    <property type="entry name" value="Methyltransf_11"/>
</dbReference>
<name>A0A0H5SBL3_9MYCO</name>
<protein>
    <submittedName>
        <fullName evidence="3">Phosphatidylethanolamine N-methyltransferase phosphatidyl-N-methylethanolamine N-methyltransferase</fullName>
    </submittedName>
</protein>
<reference evidence="4" key="1">
    <citation type="submission" date="2015-07" db="EMBL/GenBank/DDBJ databases">
        <authorList>
            <person name="Urmite Genomes"/>
        </authorList>
    </citation>
    <scope>NUCLEOTIDE SEQUENCE [LARGE SCALE GENOMIC DNA]</scope>
    <source>
        <strain evidence="4">type strain: ATCC 49404</strain>
    </source>
</reference>
<dbReference type="STRING" id="146018.BN2156_05737"/>
<feature type="region of interest" description="Disordered" evidence="1">
    <location>
        <begin position="166"/>
        <end position="207"/>
    </location>
</feature>
<dbReference type="PANTHER" id="PTHR45036:SF1">
    <property type="entry name" value="METHYLTRANSFERASE LIKE 7A"/>
    <property type="match status" value="1"/>
</dbReference>
<dbReference type="AlphaFoldDB" id="A0A0H5SBL3"/>
<evidence type="ECO:0000259" key="2">
    <source>
        <dbReference type="Pfam" id="PF08241"/>
    </source>
</evidence>
<proteinExistence type="predicted"/>
<dbReference type="EMBL" id="CWKH01000003">
    <property type="protein sequence ID" value="CRZ18824.1"/>
    <property type="molecule type" value="Genomic_DNA"/>
</dbReference>
<dbReference type="Proteomes" id="UP000199147">
    <property type="component" value="Unassembled WGS sequence"/>
</dbReference>
<evidence type="ECO:0000313" key="3">
    <source>
        <dbReference type="EMBL" id="CRZ18824.1"/>
    </source>
</evidence>
<dbReference type="InterPro" id="IPR052356">
    <property type="entry name" value="Thiol_S-MT"/>
</dbReference>
<dbReference type="PANTHER" id="PTHR45036">
    <property type="entry name" value="METHYLTRANSFERASE LIKE 7B"/>
    <property type="match status" value="1"/>
</dbReference>
<sequence length="207" mass="22857">MATSDDRSARWNRYWDKKSRNYDREIGFFDRHLFGDSRQWVCSQATGDVLEVAIGTGLNLPFCPETVRPTGIDWSEQILDLARDRAADLGHPAVLQRADAHRLPFDDASFDAVVCPLGLCAIPNHTQALTEMTRVLRPGGRLVLVDHIRSSAAHWTTSLPLTASTLTASSGSPSGSSNGSSPVRPPRPDSPRAVVCPRRHHHERSRT</sequence>
<dbReference type="InterPro" id="IPR029063">
    <property type="entry name" value="SAM-dependent_MTases_sf"/>
</dbReference>
<dbReference type="CDD" id="cd02440">
    <property type="entry name" value="AdoMet_MTases"/>
    <property type="match status" value="1"/>
</dbReference>
<keyword evidence="4" id="KW-1185">Reference proteome</keyword>
<evidence type="ECO:0000256" key="1">
    <source>
        <dbReference type="SAM" id="MobiDB-lite"/>
    </source>
</evidence>
<dbReference type="SUPFAM" id="SSF53335">
    <property type="entry name" value="S-adenosyl-L-methionine-dependent methyltransferases"/>
    <property type="match status" value="1"/>
</dbReference>
<feature type="domain" description="Methyltransferase type 11" evidence="2">
    <location>
        <begin position="50"/>
        <end position="144"/>
    </location>
</feature>
<dbReference type="Gene3D" id="3.40.50.150">
    <property type="entry name" value="Vaccinia Virus protein VP39"/>
    <property type="match status" value="1"/>
</dbReference>
<dbReference type="GO" id="GO:0032259">
    <property type="term" value="P:methylation"/>
    <property type="evidence" value="ECO:0007669"/>
    <property type="project" value="UniProtKB-KW"/>
</dbReference>
<evidence type="ECO:0000313" key="4">
    <source>
        <dbReference type="Proteomes" id="UP000199147"/>
    </source>
</evidence>
<accession>A0A0H5SBL3</accession>
<organism evidence="3 4">
    <name type="scientific">Mycolicibacterium neworleansense</name>
    <dbReference type="NCBI Taxonomy" id="146018"/>
    <lineage>
        <taxon>Bacteria</taxon>
        <taxon>Bacillati</taxon>
        <taxon>Actinomycetota</taxon>
        <taxon>Actinomycetes</taxon>
        <taxon>Mycobacteriales</taxon>
        <taxon>Mycobacteriaceae</taxon>
        <taxon>Mycolicibacterium</taxon>
    </lineage>
</organism>
<dbReference type="Pfam" id="PF08241">
    <property type="entry name" value="Methyltransf_11"/>
    <property type="match status" value="1"/>
</dbReference>
<dbReference type="RefSeq" id="WP_005086266.1">
    <property type="nucleotide sequence ID" value="NZ_CWKH01000003.1"/>
</dbReference>
<dbReference type="GO" id="GO:0008757">
    <property type="term" value="F:S-adenosylmethionine-dependent methyltransferase activity"/>
    <property type="evidence" value="ECO:0007669"/>
    <property type="project" value="InterPro"/>
</dbReference>
<keyword evidence="3" id="KW-0808">Transferase</keyword>
<feature type="compositionally biased region" description="Basic residues" evidence="1">
    <location>
        <begin position="197"/>
        <end position="207"/>
    </location>
</feature>
<feature type="compositionally biased region" description="Low complexity" evidence="1">
    <location>
        <begin position="166"/>
        <end position="182"/>
    </location>
</feature>
<keyword evidence="3" id="KW-0489">Methyltransferase</keyword>
<gene>
    <name evidence="3" type="ORF">BN2156_05737</name>
</gene>